<evidence type="ECO:0000256" key="8">
    <source>
        <dbReference type="ARBA" id="ARBA00061029"/>
    </source>
</evidence>
<dbReference type="EMBL" id="CP048738">
    <property type="protein sequence ID" value="QIB78023.1"/>
    <property type="molecule type" value="Genomic_DNA"/>
</dbReference>
<dbReference type="InterPro" id="IPR008995">
    <property type="entry name" value="Mo/tungstate-bd_C_term_dom"/>
</dbReference>
<dbReference type="GO" id="GO:0016887">
    <property type="term" value="F:ATP hydrolysis activity"/>
    <property type="evidence" value="ECO:0007669"/>
    <property type="project" value="InterPro"/>
</dbReference>
<dbReference type="Proteomes" id="UP000619835">
    <property type="component" value="Unassembled WGS sequence"/>
</dbReference>
<dbReference type="InterPro" id="IPR027417">
    <property type="entry name" value="P-loop_NTPase"/>
</dbReference>
<evidence type="ECO:0000259" key="11">
    <source>
        <dbReference type="PROSITE" id="PS50893"/>
    </source>
</evidence>
<dbReference type="PANTHER" id="PTHR43875:SF1">
    <property type="entry name" value="OSMOPROTECTIVE COMPOUNDS UPTAKE ATP-BINDING PROTEIN GGTA"/>
    <property type="match status" value="1"/>
</dbReference>
<dbReference type="NCBIfam" id="NF008653">
    <property type="entry name" value="PRK11650.1"/>
    <property type="match status" value="1"/>
</dbReference>
<dbReference type="InterPro" id="IPR047641">
    <property type="entry name" value="ABC_transpr_MalK/UgpC-like"/>
</dbReference>
<dbReference type="FunFam" id="3.40.50.300:FF:000042">
    <property type="entry name" value="Maltose/maltodextrin ABC transporter, ATP-binding protein"/>
    <property type="match status" value="1"/>
</dbReference>
<dbReference type="SMART" id="SM00382">
    <property type="entry name" value="AAA"/>
    <property type="match status" value="1"/>
</dbReference>
<dbReference type="InterPro" id="IPR012340">
    <property type="entry name" value="NA-bd_OB-fold"/>
</dbReference>
<dbReference type="Pfam" id="PF08402">
    <property type="entry name" value="TOBE_2"/>
    <property type="match status" value="1"/>
</dbReference>
<evidence type="ECO:0000256" key="6">
    <source>
        <dbReference type="ARBA" id="ARBA00051890"/>
    </source>
</evidence>
<keyword evidence="2" id="KW-0813">Transport</keyword>
<comment type="function">
    <text evidence="7">Part of the ABC transporter complex XacGHIJK involved in the uptake of xylose and arabinose. Responsible for energy coupling to the transport system.</text>
</comment>
<sequence>MSTVSIENVRKVYGGDSDIVAVDDISFEIADGEFLTIVGPSGSGKSTLLRMIAGLEDITEGTIRIGDRVVNGVQPQDRDVAMVFQNYALYPHMTARKNMSYGLQLTTDLPEDEINQRVMDAAEMMGVTDQLDKHPGNLSGGQQQRIATGRAIVREPSVFLFDEPLSNLDAKLRLHMRTELQQLQDTLGTTTVYVTHDQEEAMTMSDRIAVVDGGELQQIGTPEEIYNEPRNLFVGDFVGNPPMNQFEVRLSGTSLVADGFSYDLSERVLEHIKQYADGVDEFVLGIRPENITLTDSDEPNAVRAFLDVREPVGSDNYLHFDIEGEECWVRVPGDVKPDTNQELSLAFDEERLHLFRQSDGINILAQEEPPLEATAGQNT</sequence>
<dbReference type="GO" id="GO:0140359">
    <property type="term" value="F:ABC-type transporter activity"/>
    <property type="evidence" value="ECO:0007669"/>
    <property type="project" value="InterPro"/>
</dbReference>
<dbReference type="RefSeq" id="WP_115803348.1">
    <property type="nucleotide sequence ID" value="NZ_CP048738.1"/>
</dbReference>
<evidence type="ECO:0000256" key="4">
    <source>
        <dbReference type="ARBA" id="ARBA00022840"/>
    </source>
</evidence>
<comment type="catalytic activity">
    <reaction evidence="6">
        <text>L-arabinose(out) + ATP + H2O = L-arabinose(in) + ADP + phosphate + H(+)</text>
        <dbReference type="Rhea" id="RHEA:30007"/>
        <dbReference type="ChEBI" id="CHEBI:15377"/>
        <dbReference type="ChEBI" id="CHEBI:15378"/>
        <dbReference type="ChEBI" id="CHEBI:17535"/>
        <dbReference type="ChEBI" id="CHEBI:30616"/>
        <dbReference type="ChEBI" id="CHEBI:43474"/>
        <dbReference type="ChEBI" id="CHEBI:456216"/>
        <dbReference type="EC" id="7.5.2.13"/>
    </reaction>
    <physiologicalReaction direction="left-to-right" evidence="6">
        <dbReference type="Rhea" id="RHEA:30008"/>
    </physiologicalReaction>
</comment>
<dbReference type="CDD" id="cd03301">
    <property type="entry name" value="ABC_MalK_N"/>
    <property type="match status" value="1"/>
</dbReference>
<accession>A0A6C0UTX9</accession>
<keyword evidence="4 13" id="KW-0067">ATP-binding</keyword>
<dbReference type="Gene3D" id="2.40.50.140">
    <property type="entry name" value="Nucleic acid-binding proteins"/>
    <property type="match status" value="1"/>
</dbReference>
<reference evidence="13 14" key="2">
    <citation type="submission" date="2020-02" db="EMBL/GenBank/DDBJ databases">
        <title>Whole genome sequence of Haloferax alexandrinus pws1.</title>
        <authorList>
            <person name="Verma D.K."/>
            <person name="Gopal K."/>
            <person name="Prasad E.S."/>
        </authorList>
    </citation>
    <scope>NUCLEOTIDE SEQUENCE [LARGE SCALE GENOMIC DNA]</scope>
    <source>
        <strain evidence="13">Wsp1</strain>
        <strain evidence="14">wsp1</strain>
    </source>
</reference>
<evidence type="ECO:0000313" key="12">
    <source>
        <dbReference type="EMBL" id="NLV03085.1"/>
    </source>
</evidence>
<evidence type="ECO:0000256" key="10">
    <source>
        <dbReference type="ARBA" id="ARBA00066315"/>
    </source>
</evidence>
<dbReference type="GO" id="GO:0005524">
    <property type="term" value="F:ATP binding"/>
    <property type="evidence" value="ECO:0007669"/>
    <property type="project" value="UniProtKB-KW"/>
</dbReference>
<evidence type="ECO:0000256" key="7">
    <source>
        <dbReference type="ARBA" id="ARBA00053454"/>
    </source>
</evidence>
<evidence type="ECO:0000256" key="5">
    <source>
        <dbReference type="ARBA" id="ARBA00050355"/>
    </source>
</evidence>
<comment type="similarity">
    <text evidence="8">Belongs to the ABC transporter superfamily. Carbohydrate uptake transporter-1 (CUT1) (TC 3.A.1.1) family.</text>
</comment>
<evidence type="ECO:0000313" key="14">
    <source>
        <dbReference type="Proteomes" id="UP000465667"/>
    </source>
</evidence>
<dbReference type="KEGG" id="hale:G3A49_07670"/>
<dbReference type="GeneID" id="301161038"/>
<evidence type="ECO:0000256" key="1">
    <source>
        <dbReference type="ARBA" id="ARBA00004202"/>
    </source>
</evidence>
<dbReference type="GO" id="GO:0055052">
    <property type="term" value="C:ATP-binding cassette (ABC) transporter complex, substrate-binding subunit-containing"/>
    <property type="evidence" value="ECO:0007669"/>
    <property type="project" value="TreeGrafter"/>
</dbReference>
<evidence type="ECO:0000256" key="2">
    <source>
        <dbReference type="ARBA" id="ARBA00022448"/>
    </source>
</evidence>
<protein>
    <recommendedName>
        <fullName evidence="10">ABC-type D-xylose/L-arabinose transporter</fullName>
        <ecNumber evidence="10">7.5.2.13</ecNumber>
    </recommendedName>
</protein>
<dbReference type="InterPro" id="IPR013611">
    <property type="entry name" value="Transp-assoc_OB_typ2"/>
</dbReference>
<proteinExistence type="inferred from homology"/>
<organism evidence="13 14">
    <name type="scientific">Haloferax volcanii</name>
    <name type="common">Halobacterium volcanii</name>
    <dbReference type="NCBI Taxonomy" id="2246"/>
    <lineage>
        <taxon>Archaea</taxon>
        <taxon>Methanobacteriati</taxon>
        <taxon>Methanobacteriota</taxon>
        <taxon>Stenosarchaea group</taxon>
        <taxon>Halobacteria</taxon>
        <taxon>Halobacteriales</taxon>
        <taxon>Haloferacaceae</taxon>
        <taxon>Haloferax</taxon>
    </lineage>
</organism>
<gene>
    <name evidence="13" type="primary">ugpC</name>
    <name evidence="13" type="ORF">G3A49_07670</name>
    <name evidence="12" type="ORF">GOC85_10885</name>
</gene>
<comment type="catalytic activity">
    <reaction evidence="5">
        <text>D-xylose(out) + ATP + H2O = D-xylose(in) + ADP + phosphate + H(+)</text>
        <dbReference type="Rhea" id="RHEA:29899"/>
        <dbReference type="ChEBI" id="CHEBI:15377"/>
        <dbReference type="ChEBI" id="CHEBI:15378"/>
        <dbReference type="ChEBI" id="CHEBI:30616"/>
        <dbReference type="ChEBI" id="CHEBI:43474"/>
        <dbReference type="ChEBI" id="CHEBI:53455"/>
        <dbReference type="ChEBI" id="CHEBI:456216"/>
        <dbReference type="EC" id="7.5.2.13"/>
    </reaction>
    <physiologicalReaction direction="left-to-right" evidence="5">
        <dbReference type="Rhea" id="RHEA:29900"/>
    </physiologicalReaction>
</comment>
<dbReference type="EC" id="7.5.2.13" evidence="10"/>
<comment type="subcellular location">
    <subcellularLocation>
        <location evidence="1">Cell membrane</location>
        <topology evidence="1">Peripheral membrane protein</topology>
    </subcellularLocation>
</comment>
<reference evidence="12" key="1">
    <citation type="submission" date="2019-12" db="EMBL/GenBank/DDBJ databases">
        <title>Haloferax alexandrinus strain pws11.</title>
        <authorList>
            <person name="Verma D.K."/>
            <person name="Gopal K."/>
            <person name="Prasad E.S."/>
        </authorList>
    </citation>
    <scope>NUCLEOTIDE SEQUENCE</scope>
    <source>
        <strain evidence="12">Pws11</strain>
    </source>
</reference>
<dbReference type="Pfam" id="PF00005">
    <property type="entry name" value="ABC_tran"/>
    <property type="match status" value="1"/>
</dbReference>
<dbReference type="PANTHER" id="PTHR43875">
    <property type="entry name" value="MALTODEXTRIN IMPORT ATP-BINDING PROTEIN MSMX"/>
    <property type="match status" value="1"/>
</dbReference>
<evidence type="ECO:0000256" key="3">
    <source>
        <dbReference type="ARBA" id="ARBA00022741"/>
    </source>
</evidence>
<dbReference type="PROSITE" id="PS50893">
    <property type="entry name" value="ABC_TRANSPORTER_2"/>
    <property type="match status" value="1"/>
</dbReference>
<feature type="domain" description="ABC transporter" evidence="11">
    <location>
        <begin position="4"/>
        <end position="238"/>
    </location>
</feature>
<dbReference type="Gene3D" id="2.40.50.100">
    <property type="match status" value="1"/>
</dbReference>
<dbReference type="InterPro" id="IPR015855">
    <property type="entry name" value="ABC_transpr_MalK-like"/>
</dbReference>
<dbReference type="Gene3D" id="3.40.50.300">
    <property type="entry name" value="P-loop containing nucleotide triphosphate hydrolases"/>
    <property type="match status" value="1"/>
</dbReference>
<dbReference type="EMBL" id="WOWC01000001">
    <property type="protein sequence ID" value="NLV03085.1"/>
    <property type="molecule type" value="Genomic_DNA"/>
</dbReference>
<name>A0A6C0UTX9_HALVO</name>
<keyword evidence="3" id="KW-0547">Nucleotide-binding</keyword>
<evidence type="ECO:0000256" key="9">
    <source>
        <dbReference type="ARBA" id="ARBA00065962"/>
    </source>
</evidence>
<comment type="subunit">
    <text evidence="9">The complex is composed of two ATP-binding proteins (XacJ and XacK), two transmembrane proteins (XacH and XacI) and a solute-binding protein (XacG).</text>
</comment>
<dbReference type="Proteomes" id="UP000465667">
    <property type="component" value="Chromosome"/>
</dbReference>
<dbReference type="GO" id="GO:0008643">
    <property type="term" value="P:carbohydrate transport"/>
    <property type="evidence" value="ECO:0007669"/>
    <property type="project" value="InterPro"/>
</dbReference>
<dbReference type="SUPFAM" id="SSF52540">
    <property type="entry name" value="P-loop containing nucleoside triphosphate hydrolases"/>
    <property type="match status" value="1"/>
</dbReference>
<dbReference type="AlphaFoldDB" id="A0A6C0UTX9"/>
<evidence type="ECO:0000313" key="13">
    <source>
        <dbReference type="EMBL" id="QIB78023.1"/>
    </source>
</evidence>
<dbReference type="InterPro" id="IPR003593">
    <property type="entry name" value="AAA+_ATPase"/>
</dbReference>
<dbReference type="SUPFAM" id="SSF50331">
    <property type="entry name" value="MOP-like"/>
    <property type="match status" value="1"/>
</dbReference>
<dbReference type="InterPro" id="IPR003439">
    <property type="entry name" value="ABC_transporter-like_ATP-bd"/>
</dbReference>